<keyword evidence="1" id="KW-0472">Membrane</keyword>
<evidence type="ECO:0000313" key="2">
    <source>
        <dbReference type="EMBL" id="HGW92118.1"/>
    </source>
</evidence>
<comment type="caution">
    <text evidence="2">The sequence shown here is derived from an EMBL/GenBank/DDBJ whole genome shotgun (WGS) entry which is preliminary data.</text>
</comment>
<name>A0A7C4UGT9_UNCW3</name>
<dbReference type="Pfam" id="PF04367">
    <property type="entry name" value="DUF502"/>
    <property type="match status" value="1"/>
</dbReference>
<sequence length="201" mass="23219">MKNFRKNFITGLVTVLPITLTFYVIFFLINKIGWIIGRYLYYIKFLSFLPSFIHSLIGFIIIFFLIYIIGMITSGYLGRLALKSFNNILNKLPFFKSVYNAFQKMINTLFIDKSAFRKVVIITYPREGSYAIGFITSEKPVILCGEEYLNVFVPTVPNPTSGFYLLMKKNDVIETDMTIEEGFKIILSAGMIQPEKFKKDV</sequence>
<organism evidence="2">
    <name type="scientific">candidate division WOR-3 bacterium</name>
    <dbReference type="NCBI Taxonomy" id="2052148"/>
    <lineage>
        <taxon>Bacteria</taxon>
        <taxon>Bacteria division WOR-3</taxon>
    </lineage>
</organism>
<accession>A0A7C4UGT9</accession>
<dbReference type="PANTHER" id="PTHR31876:SF26">
    <property type="entry name" value="PROTEIN LIKE COV 2"/>
    <property type="match status" value="1"/>
</dbReference>
<protein>
    <submittedName>
        <fullName evidence="2">DUF502 domain-containing protein</fullName>
    </submittedName>
</protein>
<reference evidence="2" key="1">
    <citation type="journal article" date="2020" name="mSystems">
        <title>Genome- and Community-Level Interaction Insights into Carbon Utilization and Element Cycling Functions of Hydrothermarchaeota in Hydrothermal Sediment.</title>
        <authorList>
            <person name="Zhou Z."/>
            <person name="Liu Y."/>
            <person name="Xu W."/>
            <person name="Pan J."/>
            <person name="Luo Z.H."/>
            <person name="Li M."/>
        </authorList>
    </citation>
    <scope>NUCLEOTIDE SEQUENCE [LARGE SCALE GENOMIC DNA]</scope>
    <source>
        <strain evidence="2">SpSt-780</strain>
    </source>
</reference>
<dbReference type="InterPro" id="IPR007462">
    <property type="entry name" value="COV1-like"/>
</dbReference>
<keyword evidence="1" id="KW-0812">Transmembrane</keyword>
<gene>
    <name evidence="2" type="ORF">ENV67_06235</name>
</gene>
<dbReference type="EMBL" id="DTHG01000079">
    <property type="protein sequence ID" value="HGW92118.1"/>
    <property type="molecule type" value="Genomic_DNA"/>
</dbReference>
<keyword evidence="1" id="KW-1133">Transmembrane helix</keyword>
<feature type="transmembrane region" description="Helical" evidence="1">
    <location>
        <begin position="12"/>
        <end position="36"/>
    </location>
</feature>
<dbReference type="PANTHER" id="PTHR31876">
    <property type="entry name" value="COV-LIKE PROTEIN 1"/>
    <property type="match status" value="1"/>
</dbReference>
<proteinExistence type="predicted"/>
<dbReference type="AlphaFoldDB" id="A0A7C4UGT9"/>
<evidence type="ECO:0000256" key="1">
    <source>
        <dbReference type="SAM" id="Phobius"/>
    </source>
</evidence>
<feature type="transmembrane region" description="Helical" evidence="1">
    <location>
        <begin position="56"/>
        <end position="77"/>
    </location>
</feature>